<dbReference type="PRINTS" id="PR00834">
    <property type="entry name" value="PROTEASES2C"/>
</dbReference>
<evidence type="ECO:0000256" key="4">
    <source>
        <dbReference type="ARBA" id="ARBA00022825"/>
    </source>
</evidence>
<evidence type="ECO:0000256" key="3">
    <source>
        <dbReference type="ARBA" id="ARBA00022801"/>
    </source>
</evidence>
<name>A0A143HFW0_9BACL</name>
<dbReference type="KEGG" id="rst:ATY39_14980"/>
<dbReference type="STRING" id="241244.ATY39_14980"/>
<dbReference type="InterPro" id="IPR036034">
    <property type="entry name" value="PDZ_sf"/>
</dbReference>
<keyword evidence="2" id="KW-0645">Protease</keyword>
<dbReference type="EMBL" id="CP014806">
    <property type="protein sequence ID" value="AMX00604.1"/>
    <property type="molecule type" value="Genomic_DNA"/>
</dbReference>
<dbReference type="RefSeq" id="WP_066791147.1">
    <property type="nucleotide sequence ID" value="NZ_BJVD01000010.1"/>
</dbReference>
<evidence type="ECO:0000313" key="7">
    <source>
        <dbReference type="EMBL" id="AMX00604.1"/>
    </source>
</evidence>
<dbReference type="SUPFAM" id="SSF50156">
    <property type="entry name" value="PDZ domain-like"/>
    <property type="match status" value="1"/>
</dbReference>
<keyword evidence="8" id="KW-1185">Reference proteome</keyword>
<dbReference type="InterPro" id="IPR009003">
    <property type="entry name" value="Peptidase_S1_PA"/>
</dbReference>
<dbReference type="PROSITE" id="PS50106">
    <property type="entry name" value="PDZ"/>
    <property type="match status" value="1"/>
</dbReference>
<dbReference type="Gene3D" id="2.30.42.10">
    <property type="match status" value="1"/>
</dbReference>
<keyword evidence="6" id="KW-0812">Transmembrane</keyword>
<evidence type="ECO:0000256" key="2">
    <source>
        <dbReference type="ARBA" id="ARBA00022670"/>
    </source>
</evidence>
<evidence type="ECO:0000256" key="5">
    <source>
        <dbReference type="SAM" id="MobiDB-lite"/>
    </source>
</evidence>
<dbReference type="Pfam" id="PF13180">
    <property type="entry name" value="PDZ_2"/>
    <property type="match status" value="1"/>
</dbReference>
<feature type="compositionally biased region" description="Low complexity" evidence="5">
    <location>
        <begin position="52"/>
        <end position="68"/>
    </location>
</feature>
<dbReference type="SUPFAM" id="SSF50494">
    <property type="entry name" value="Trypsin-like serine proteases"/>
    <property type="match status" value="1"/>
</dbReference>
<keyword evidence="3" id="KW-0378">Hydrolase</keyword>
<dbReference type="Proteomes" id="UP000076021">
    <property type="component" value="Chromosome"/>
</dbReference>
<sequence length="424" mass="44961">MGYYDQDETKTRRKDGSKAGYFLSGIIGVIVGALLVWLLLPSMVDYLPNNNSARVSSSGSSTANKTSTPQVSTEVSTNVTDAVAKTKDAVVGITNIQQTQTDLWGDLPFQDGGGITGGNGKNDQDSSEPVGSGSGVIYKKVGNKAYIVTNNHVVEGAKTLEVTFSDGSKEQAKLVGTDIWTDLAVISISSKKVKTVATFGDSDKLKQGETAIAIGNPLGLDFYGSVTTGVISGTDRTVPVDLNEDGTEDWQEEVLQTDAAINPGNSGGALINLAGQVIGINSMKISESAVEGLGFAIPINSAIPVIDELQQTGKVVRPSMGVSLIDLTDVPAYHQSQTLKLPPEVTAGIVVSQVVKNSSAEKAGIQKYDVIVEMDGEKVDNSIDLRKILYNKKHVGDHIKLKVYRDGKLVQKTLTLEDSSKLKQ</sequence>
<feature type="region of interest" description="Disordered" evidence="5">
    <location>
        <begin position="52"/>
        <end position="74"/>
    </location>
</feature>
<dbReference type="GO" id="GO:0006508">
    <property type="term" value="P:proteolysis"/>
    <property type="evidence" value="ECO:0007669"/>
    <property type="project" value="UniProtKB-KW"/>
</dbReference>
<comment type="similarity">
    <text evidence="1">Belongs to the peptidase S1C family.</text>
</comment>
<keyword evidence="4" id="KW-0720">Serine protease</keyword>
<evidence type="ECO:0000256" key="1">
    <source>
        <dbReference type="ARBA" id="ARBA00010541"/>
    </source>
</evidence>
<dbReference type="InterPro" id="IPR001940">
    <property type="entry name" value="Peptidase_S1C"/>
</dbReference>
<organism evidence="7 8">
    <name type="scientific">Rummeliibacillus stabekisii</name>
    <dbReference type="NCBI Taxonomy" id="241244"/>
    <lineage>
        <taxon>Bacteria</taxon>
        <taxon>Bacillati</taxon>
        <taxon>Bacillota</taxon>
        <taxon>Bacilli</taxon>
        <taxon>Bacillales</taxon>
        <taxon>Caryophanaceae</taxon>
        <taxon>Rummeliibacillus</taxon>
    </lineage>
</organism>
<evidence type="ECO:0000256" key="6">
    <source>
        <dbReference type="SAM" id="Phobius"/>
    </source>
</evidence>
<keyword evidence="6" id="KW-0472">Membrane</keyword>
<dbReference type="Gene3D" id="2.40.10.10">
    <property type="entry name" value="Trypsin-like serine proteases"/>
    <property type="match status" value="2"/>
</dbReference>
<dbReference type="CDD" id="cd06781">
    <property type="entry name" value="cpPDZ_BsHtra-like"/>
    <property type="match status" value="1"/>
</dbReference>
<dbReference type="SMART" id="SM00228">
    <property type="entry name" value="PDZ"/>
    <property type="match status" value="1"/>
</dbReference>
<dbReference type="Pfam" id="PF13365">
    <property type="entry name" value="Trypsin_2"/>
    <property type="match status" value="1"/>
</dbReference>
<dbReference type="GO" id="GO:0004252">
    <property type="term" value="F:serine-type endopeptidase activity"/>
    <property type="evidence" value="ECO:0007669"/>
    <property type="project" value="InterPro"/>
</dbReference>
<dbReference type="AlphaFoldDB" id="A0A143HFW0"/>
<reference evidence="8" key="2">
    <citation type="submission" date="2016-03" db="EMBL/GenBank/DDBJ databases">
        <authorList>
            <person name="Seldin L."/>
        </authorList>
    </citation>
    <scope>NUCLEOTIDE SEQUENCE [LARGE SCALE GENOMIC DNA]</scope>
    <source>
        <strain evidence="8">PP9</strain>
    </source>
</reference>
<dbReference type="OrthoDB" id="9758917at2"/>
<protein>
    <submittedName>
        <fullName evidence="7">2-alkenal reductase</fullName>
    </submittedName>
</protein>
<dbReference type="PANTHER" id="PTHR22939:SF129">
    <property type="entry name" value="SERINE PROTEASE HTRA2, MITOCHONDRIAL"/>
    <property type="match status" value="1"/>
</dbReference>
<accession>A0A143HFW0</accession>
<reference evidence="7 8" key="1">
    <citation type="journal article" date="2016" name="Genome Announc.">
        <title>Whole-Genome Sequence of Rummeliibacillus stabekisii Strain PP9 Isolated from Antarctic Soil.</title>
        <authorList>
            <person name="da Mota F.F."/>
            <person name="Vollu R.E."/>
            <person name="Jurelevicius D."/>
            <person name="Seldin L."/>
        </authorList>
    </citation>
    <scope>NUCLEOTIDE SEQUENCE [LARGE SCALE GENOMIC DNA]</scope>
    <source>
        <strain evidence="7 8">PP9</strain>
    </source>
</reference>
<evidence type="ECO:0000313" key="8">
    <source>
        <dbReference type="Proteomes" id="UP000076021"/>
    </source>
</evidence>
<dbReference type="InterPro" id="IPR043504">
    <property type="entry name" value="Peptidase_S1_PA_chymotrypsin"/>
</dbReference>
<proteinExistence type="inferred from homology"/>
<gene>
    <name evidence="7" type="ORF">ATY39_14980</name>
</gene>
<keyword evidence="6" id="KW-1133">Transmembrane helix</keyword>
<dbReference type="InterPro" id="IPR001478">
    <property type="entry name" value="PDZ"/>
</dbReference>
<dbReference type="PANTHER" id="PTHR22939">
    <property type="entry name" value="SERINE PROTEASE FAMILY S1C HTRA-RELATED"/>
    <property type="match status" value="1"/>
</dbReference>
<feature type="transmembrane region" description="Helical" evidence="6">
    <location>
        <begin position="21"/>
        <end position="40"/>
    </location>
</feature>